<dbReference type="CDD" id="cd00567">
    <property type="entry name" value="ACAD"/>
    <property type="match status" value="1"/>
</dbReference>
<evidence type="ECO:0000256" key="3">
    <source>
        <dbReference type="ARBA" id="ARBA00022630"/>
    </source>
</evidence>
<dbReference type="InterPro" id="IPR046373">
    <property type="entry name" value="Acyl-CoA_Oxase/DH_mid-dom_sf"/>
</dbReference>
<evidence type="ECO:0000313" key="8">
    <source>
        <dbReference type="EMBL" id="RFO96008.1"/>
    </source>
</evidence>
<comment type="cofactor">
    <cofactor evidence="1">
        <name>FAD</name>
        <dbReference type="ChEBI" id="CHEBI:57692"/>
    </cofactor>
</comment>
<dbReference type="GO" id="GO:0003995">
    <property type="term" value="F:acyl-CoA dehydrogenase activity"/>
    <property type="evidence" value="ECO:0007669"/>
    <property type="project" value="TreeGrafter"/>
</dbReference>
<dbReference type="Gene3D" id="1.10.540.10">
    <property type="entry name" value="Acyl-CoA dehydrogenase/oxidase, N-terminal domain"/>
    <property type="match status" value="1"/>
</dbReference>
<feature type="domain" description="Acyl-CoA dehydrogenase/oxidase N-terminal" evidence="7">
    <location>
        <begin position="6"/>
        <end position="119"/>
    </location>
</feature>
<accession>A0A3E1R9F8</accession>
<keyword evidence="9" id="KW-1185">Reference proteome</keyword>
<dbReference type="PANTHER" id="PTHR43884">
    <property type="entry name" value="ACYL-COA DEHYDROGENASE"/>
    <property type="match status" value="1"/>
</dbReference>
<dbReference type="Proteomes" id="UP000260665">
    <property type="component" value="Unassembled WGS sequence"/>
</dbReference>
<organism evidence="8 9">
    <name type="scientific">Rhodoferax lacus</name>
    <dbReference type="NCBI Taxonomy" id="2184758"/>
    <lineage>
        <taxon>Bacteria</taxon>
        <taxon>Pseudomonadati</taxon>
        <taxon>Pseudomonadota</taxon>
        <taxon>Betaproteobacteria</taxon>
        <taxon>Burkholderiales</taxon>
        <taxon>Comamonadaceae</taxon>
        <taxon>Rhodoferax</taxon>
    </lineage>
</organism>
<dbReference type="Gene3D" id="1.20.140.10">
    <property type="entry name" value="Butyryl-CoA Dehydrogenase, subunit A, domain 3"/>
    <property type="match status" value="1"/>
</dbReference>
<dbReference type="InterPro" id="IPR009075">
    <property type="entry name" value="AcylCo_DH/oxidase_C"/>
</dbReference>
<dbReference type="SUPFAM" id="SSF47203">
    <property type="entry name" value="Acyl-CoA dehydrogenase C-terminal domain-like"/>
    <property type="match status" value="1"/>
</dbReference>
<dbReference type="Pfam" id="PF00441">
    <property type="entry name" value="Acyl-CoA_dh_1"/>
    <property type="match status" value="1"/>
</dbReference>
<dbReference type="OrthoDB" id="9770681at2"/>
<keyword evidence="5" id="KW-0560">Oxidoreductase</keyword>
<comment type="caution">
    <text evidence="8">The sequence shown here is derived from an EMBL/GenBank/DDBJ whole genome shotgun (WGS) entry which is preliminary data.</text>
</comment>
<dbReference type="InterPro" id="IPR037069">
    <property type="entry name" value="AcylCoA_DH/ox_N_sf"/>
</dbReference>
<gene>
    <name evidence="8" type="ORF">DIC66_14890</name>
</gene>
<dbReference type="Gene3D" id="2.40.110.10">
    <property type="entry name" value="Butyryl-CoA Dehydrogenase, subunit A, domain 2"/>
    <property type="match status" value="1"/>
</dbReference>
<dbReference type="GO" id="GO:0050660">
    <property type="term" value="F:flavin adenine dinucleotide binding"/>
    <property type="evidence" value="ECO:0007669"/>
    <property type="project" value="InterPro"/>
</dbReference>
<proteinExistence type="inferred from homology"/>
<evidence type="ECO:0000256" key="2">
    <source>
        <dbReference type="ARBA" id="ARBA00009347"/>
    </source>
</evidence>
<reference evidence="8 9" key="1">
    <citation type="submission" date="2018-05" db="EMBL/GenBank/DDBJ databases">
        <title>Rhodoferax soyangensis sp.nov., isolated from an oligotrophic freshwater lake.</title>
        <authorList>
            <person name="Park M."/>
        </authorList>
    </citation>
    <scope>NUCLEOTIDE SEQUENCE [LARGE SCALE GENOMIC DNA]</scope>
    <source>
        <strain evidence="8 9">IMCC26218</strain>
    </source>
</reference>
<keyword evidence="3" id="KW-0285">Flavoprotein</keyword>
<feature type="domain" description="Acyl-CoA dehydrogenase/oxidase C-terminal" evidence="6">
    <location>
        <begin position="231"/>
        <end position="360"/>
    </location>
</feature>
<dbReference type="EMBL" id="QFZK01000010">
    <property type="protein sequence ID" value="RFO96008.1"/>
    <property type="molecule type" value="Genomic_DNA"/>
</dbReference>
<dbReference type="InterPro" id="IPR013786">
    <property type="entry name" value="AcylCoA_DH/ox_N"/>
</dbReference>
<dbReference type="PANTHER" id="PTHR43884:SF20">
    <property type="entry name" value="ACYL-COA DEHYDROGENASE FADE28"/>
    <property type="match status" value="1"/>
</dbReference>
<evidence type="ECO:0000256" key="1">
    <source>
        <dbReference type="ARBA" id="ARBA00001974"/>
    </source>
</evidence>
<dbReference type="AlphaFoldDB" id="A0A3E1R9F8"/>
<comment type="similarity">
    <text evidence="2">Belongs to the acyl-CoA dehydrogenase family.</text>
</comment>
<dbReference type="InterPro" id="IPR009100">
    <property type="entry name" value="AcylCoA_DH/oxidase_NM_dom_sf"/>
</dbReference>
<dbReference type="InterPro" id="IPR036250">
    <property type="entry name" value="AcylCo_DH-like_C"/>
</dbReference>
<protein>
    <submittedName>
        <fullName evidence="8">Acyl-CoA dehydrogenase</fullName>
    </submittedName>
</protein>
<evidence type="ECO:0000256" key="4">
    <source>
        <dbReference type="ARBA" id="ARBA00022827"/>
    </source>
</evidence>
<sequence length="374" mass="40855">MTYLLSEEQSMLRDSARDFLQGQAPVALQRSLRDSDAGLGFEPAVWQQAIDLGWLCAVFPEEQGGLAMGYQGMGCVFEHMGRNLAALPLLSQAVLCGELLLRTANAAQQALWLPALLAGTQRFALALEEGGRHAPLPVHTRARRVDGAWVLDGEKWFVMDGVGAQQLIVTACLEDGSLGLFVVDVQSPGVALQRSRMVDSRNSARVQLQAVRLGDDRQLAAHSHTAQALDAVLDRARICLAAEALGLTREAFERTVAYLKERVQFDVPIGSFQALQHRVARLYTELELLESCVRAALAAIDADAPDLPLLASLAKARASDLCERVLNEAVQLHGGIGVTDEFDLGLFVKRARVLQHTLGDGIFHRDRYALLRDF</sequence>
<keyword evidence="4" id="KW-0274">FAD</keyword>
<evidence type="ECO:0000313" key="9">
    <source>
        <dbReference type="Proteomes" id="UP000260665"/>
    </source>
</evidence>
<name>A0A3E1R9F8_9BURK</name>
<evidence type="ECO:0000259" key="6">
    <source>
        <dbReference type="Pfam" id="PF00441"/>
    </source>
</evidence>
<evidence type="ECO:0000259" key="7">
    <source>
        <dbReference type="Pfam" id="PF02771"/>
    </source>
</evidence>
<dbReference type="Pfam" id="PF02771">
    <property type="entry name" value="Acyl-CoA_dh_N"/>
    <property type="match status" value="1"/>
</dbReference>
<dbReference type="SUPFAM" id="SSF56645">
    <property type="entry name" value="Acyl-CoA dehydrogenase NM domain-like"/>
    <property type="match status" value="1"/>
</dbReference>
<evidence type="ECO:0000256" key="5">
    <source>
        <dbReference type="ARBA" id="ARBA00023002"/>
    </source>
</evidence>
<dbReference type="RefSeq" id="WP_117178589.1">
    <property type="nucleotide sequence ID" value="NZ_QFZK01000010.1"/>
</dbReference>